<keyword evidence="2" id="KW-0479">Metal-binding</keyword>
<dbReference type="PROSITE" id="PS50115">
    <property type="entry name" value="ARFGAP"/>
    <property type="match status" value="1"/>
</dbReference>
<reference evidence="9" key="1">
    <citation type="submission" date="2019-08" db="EMBL/GenBank/DDBJ databases">
        <title>Reference gene set and small RNA set construction with multiple tissues from Davidia involucrata Baill.</title>
        <authorList>
            <person name="Yang H."/>
            <person name="Zhou C."/>
            <person name="Li G."/>
            <person name="Wang J."/>
            <person name="Gao P."/>
            <person name="Wang M."/>
            <person name="Wang R."/>
            <person name="Zhao Y."/>
        </authorList>
    </citation>
    <scope>NUCLEOTIDE SEQUENCE</scope>
    <source>
        <tissue evidence="9">Mixed with DoveR01_LX</tissue>
    </source>
</reference>
<feature type="region of interest" description="Disordered" evidence="6">
    <location>
        <begin position="244"/>
        <end position="290"/>
    </location>
</feature>
<evidence type="ECO:0000256" key="4">
    <source>
        <dbReference type="ARBA" id="ARBA00022833"/>
    </source>
</evidence>
<keyword evidence="7" id="KW-1133">Transmembrane helix</keyword>
<proteinExistence type="predicted"/>
<sequence length="315" mass="35420">MPNCFPLNLFYHQWQQPSQPYPQRERERIHLSLSLSLSLSVALLPLFLCGSVAFVCFIVIEKGIAIQSRKRQNMNEKASVSKELNAKHTKILEGLLKLPENRECADCWSKAPRWASVNLGIFICMQCSGIHRSLGVHISKVRSTTLDTWLPEQVAFMQSMGNEKANSYWEAELPPNSDRSEIGNFIPAKYQEKQWVAKKATLPIPILGEKSSNSNKLEDGGAKRDIPKKIRKFSLDEEILTKHMAQVGPTTTRPRGGSLDISKVITSPPANGLMPEYNTSNQKDDGTPDFSSLLYVQDAKQDYSIVPPSQWATFE</sequence>
<dbReference type="PANTHER" id="PTHR46419">
    <property type="entry name" value="ADP-RIBOSYLATION FACTOR GTPASE-ACTIVATING PROTEIN AGD5"/>
    <property type="match status" value="1"/>
</dbReference>
<keyword evidence="3 5" id="KW-0863">Zinc-finger</keyword>
<evidence type="ECO:0000256" key="2">
    <source>
        <dbReference type="ARBA" id="ARBA00022723"/>
    </source>
</evidence>
<protein>
    <recommendedName>
        <fullName evidence="8">Arf-GAP domain-containing protein</fullName>
    </recommendedName>
</protein>
<dbReference type="InterPro" id="IPR044520">
    <property type="entry name" value="ARF_GAP_AGD5/15"/>
</dbReference>
<dbReference type="PRINTS" id="PR00405">
    <property type="entry name" value="REVINTRACTNG"/>
</dbReference>
<dbReference type="PANTHER" id="PTHR46419:SF3">
    <property type="entry name" value="ADP-RIBOSYLATION FACTOR GTPASE-ACTIVATING PROTEIN AGD15-RELATED"/>
    <property type="match status" value="1"/>
</dbReference>
<dbReference type="InterPro" id="IPR001164">
    <property type="entry name" value="ArfGAP_dom"/>
</dbReference>
<dbReference type="CDD" id="cd08204">
    <property type="entry name" value="ArfGap"/>
    <property type="match status" value="1"/>
</dbReference>
<dbReference type="Gene3D" id="1.10.220.150">
    <property type="entry name" value="Arf GTPase activating protein"/>
    <property type="match status" value="1"/>
</dbReference>
<evidence type="ECO:0000256" key="6">
    <source>
        <dbReference type="SAM" id="MobiDB-lite"/>
    </source>
</evidence>
<gene>
    <name evidence="9" type="ORF">Din_034867</name>
</gene>
<dbReference type="SMART" id="SM00105">
    <property type="entry name" value="ArfGap"/>
    <property type="match status" value="1"/>
</dbReference>
<feature type="transmembrane region" description="Helical" evidence="7">
    <location>
        <begin position="37"/>
        <end position="60"/>
    </location>
</feature>
<feature type="domain" description="Arf-GAP" evidence="8">
    <location>
        <begin position="89"/>
        <end position="203"/>
    </location>
</feature>
<keyword evidence="7" id="KW-0812">Transmembrane</keyword>
<evidence type="ECO:0000256" key="5">
    <source>
        <dbReference type="PROSITE-ProRule" id="PRU00288"/>
    </source>
</evidence>
<evidence type="ECO:0000256" key="7">
    <source>
        <dbReference type="SAM" id="Phobius"/>
    </source>
</evidence>
<evidence type="ECO:0000259" key="8">
    <source>
        <dbReference type="PROSITE" id="PS50115"/>
    </source>
</evidence>
<evidence type="ECO:0000256" key="3">
    <source>
        <dbReference type="ARBA" id="ARBA00022771"/>
    </source>
</evidence>
<evidence type="ECO:0000256" key="1">
    <source>
        <dbReference type="ARBA" id="ARBA00022468"/>
    </source>
</evidence>
<accession>A0A5B7BB82</accession>
<dbReference type="FunFam" id="1.10.220.150:FF:000009">
    <property type="entry name" value="stromal membrane-associated protein 1 isoform X1"/>
    <property type="match status" value="1"/>
</dbReference>
<organism evidence="9">
    <name type="scientific">Davidia involucrata</name>
    <name type="common">Dove tree</name>
    <dbReference type="NCBI Taxonomy" id="16924"/>
    <lineage>
        <taxon>Eukaryota</taxon>
        <taxon>Viridiplantae</taxon>
        <taxon>Streptophyta</taxon>
        <taxon>Embryophyta</taxon>
        <taxon>Tracheophyta</taxon>
        <taxon>Spermatophyta</taxon>
        <taxon>Magnoliopsida</taxon>
        <taxon>eudicotyledons</taxon>
        <taxon>Gunneridae</taxon>
        <taxon>Pentapetalae</taxon>
        <taxon>asterids</taxon>
        <taxon>Cornales</taxon>
        <taxon>Nyssaceae</taxon>
        <taxon>Davidia</taxon>
    </lineage>
</organism>
<keyword evidence="7" id="KW-0472">Membrane</keyword>
<name>A0A5B7BB82_DAVIN</name>
<dbReference type="AlphaFoldDB" id="A0A5B7BB82"/>
<dbReference type="GO" id="GO:0008270">
    <property type="term" value="F:zinc ion binding"/>
    <property type="evidence" value="ECO:0007669"/>
    <property type="project" value="UniProtKB-KW"/>
</dbReference>
<dbReference type="Pfam" id="PF01412">
    <property type="entry name" value="ArfGap"/>
    <property type="match status" value="1"/>
</dbReference>
<dbReference type="SUPFAM" id="SSF57863">
    <property type="entry name" value="ArfGap/RecO-like zinc finger"/>
    <property type="match status" value="1"/>
</dbReference>
<evidence type="ECO:0000313" key="9">
    <source>
        <dbReference type="EMBL" id="MPA65426.1"/>
    </source>
</evidence>
<dbReference type="InterPro" id="IPR038508">
    <property type="entry name" value="ArfGAP_dom_sf"/>
</dbReference>
<dbReference type="GO" id="GO:0005096">
    <property type="term" value="F:GTPase activator activity"/>
    <property type="evidence" value="ECO:0007669"/>
    <property type="project" value="UniProtKB-KW"/>
</dbReference>
<dbReference type="EMBL" id="GHES01034867">
    <property type="protein sequence ID" value="MPA65426.1"/>
    <property type="molecule type" value="Transcribed_RNA"/>
</dbReference>
<keyword evidence="1" id="KW-0343">GTPase activation</keyword>
<dbReference type="InterPro" id="IPR037278">
    <property type="entry name" value="ARFGAP/RecO"/>
</dbReference>
<keyword evidence="4" id="KW-0862">Zinc</keyword>